<evidence type="ECO:0000313" key="3">
    <source>
        <dbReference type="Proteomes" id="UP001344906"/>
    </source>
</evidence>
<dbReference type="EMBL" id="BSRI01000001">
    <property type="protein sequence ID" value="GLV55655.1"/>
    <property type="molecule type" value="Genomic_DNA"/>
</dbReference>
<dbReference type="Gene3D" id="3.40.50.150">
    <property type="entry name" value="Vaccinia Virus protein VP39"/>
    <property type="match status" value="1"/>
</dbReference>
<protein>
    <recommendedName>
        <fullName evidence="1">Methyltransferase domain-containing protein</fullName>
    </recommendedName>
</protein>
<organism evidence="2 3">
    <name type="scientific">Dictyobacter halimunensis</name>
    <dbReference type="NCBI Taxonomy" id="3026934"/>
    <lineage>
        <taxon>Bacteria</taxon>
        <taxon>Bacillati</taxon>
        <taxon>Chloroflexota</taxon>
        <taxon>Ktedonobacteria</taxon>
        <taxon>Ktedonobacterales</taxon>
        <taxon>Dictyobacteraceae</taxon>
        <taxon>Dictyobacter</taxon>
    </lineage>
</organism>
<dbReference type="InterPro" id="IPR029063">
    <property type="entry name" value="SAM-dependent_MTases_sf"/>
</dbReference>
<dbReference type="PANTHER" id="PTHR43591">
    <property type="entry name" value="METHYLTRANSFERASE"/>
    <property type="match status" value="1"/>
</dbReference>
<name>A0ABQ6FPP6_9CHLR</name>
<keyword evidence="3" id="KW-1185">Reference proteome</keyword>
<sequence length="271" mass="30905">MVKAEDDMYLLPRNLQETHRLDFQHYLLRQLFKGLIVAPIDSSPLSILDVGCGTGRWPQEVAVHYPSTQVIGLDLDQSLQQRLPGIGHNYTFMQGNILNGLPFPDKSFDYVHQRLLVAGLPARQWPLVIRELVRVTRVSGWVELVEAGNAFIQIGPLTQQFLSWWIALSRTRGIDATIVERLGPLLQQAGIKQVKTLTFDLPIGAQGQGEQRRLGDLLARDMLAGFPNLKGPCHQVLNVPEREFDHVMQGLAQEWERFHSRYRFYVTYGQR</sequence>
<comment type="caution">
    <text evidence="2">The sequence shown here is derived from an EMBL/GenBank/DDBJ whole genome shotgun (WGS) entry which is preliminary data.</text>
</comment>
<proteinExistence type="predicted"/>
<evidence type="ECO:0000259" key="1">
    <source>
        <dbReference type="Pfam" id="PF13649"/>
    </source>
</evidence>
<dbReference type="InterPro" id="IPR041698">
    <property type="entry name" value="Methyltransf_25"/>
</dbReference>
<dbReference type="Pfam" id="PF13649">
    <property type="entry name" value="Methyltransf_25"/>
    <property type="match status" value="1"/>
</dbReference>
<dbReference type="Proteomes" id="UP001344906">
    <property type="component" value="Unassembled WGS sequence"/>
</dbReference>
<dbReference type="SUPFAM" id="SSF53335">
    <property type="entry name" value="S-adenosyl-L-methionine-dependent methyltransferases"/>
    <property type="match status" value="1"/>
</dbReference>
<evidence type="ECO:0000313" key="2">
    <source>
        <dbReference type="EMBL" id="GLV55655.1"/>
    </source>
</evidence>
<gene>
    <name evidence="2" type="ORF">KDH_24990</name>
</gene>
<feature type="domain" description="Methyltransferase" evidence="1">
    <location>
        <begin position="47"/>
        <end position="140"/>
    </location>
</feature>
<accession>A0ABQ6FPP6</accession>
<dbReference type="PANTHER" id="PTHR43591:SF24">
    <property type="entry name" value="2-METHOXY-6-POLYPRENYL-1,4-BENZOQUINOL METHYLASE, MITOCHONDRIAL"/>
    <property type="match status" value="1"/>
</dbReference>
<dbReference type="RefSeq" id="WP_338250185.1">
    <property type="nucleotide sequence ID" value="NZ_BSRI01000001.1"/>
</dbReference>
<dbReference type="CDD" id="cd02440">
    <property type="entry name" value="AdoMet_MTases"/>
    <property type="match status" value="1"/>
</dbReference>
<reference evidence="2 3" key="1">
    <citation type="submission" date="2023-02" db="EMBL/GenBank/DDBJ databases">
        <title>Dictyobacter halimunensis sp. nov., a new member of the class Ktedonobacteria from forest soil in a geothermal area.</title>
        <authorList>
            <person name="Rachmania M.K."/>
            <person name="Ningsih F."/>
            <person name="Sakai Y."/>
            <person name="Yabe S."/>
            <person name="Yokota A."/>
            <person name="Sjamsuridzal W."/>
        </authorList>
    </citation>
    <scope>NUCLEOTIDE SEQUENCE [LARGE SCALE GENOMIC DNA]</scope>
    <source>
        <strain evidence="2 3">S3.2.2.5</strain>
    </source>
</reference>